<evidence type="ECO:0000313" key="2">
    <source>
        <dbReference type="EMBL" id="CAG6724668.1"/>
    </source>
</evidence>
<organism evidence="2">
    <name type="scientific">Cacopsylla melanoneura</name>
    <dbReference type="NCBI Taxonomy" id="428564"/>
    <lineage>
        <taxon>Eukaryota</taxon>
        <taxon>Metazoa</taxon>
        <taxon>Ecdysozoa</taxon>
        <taxon>Arthropoda</taxon>
        <taxon>Hexapoda</taxon>
        <taxon>Insecta</taxon>
        <taxon>Pterygota</taxon>
        <taxon>Neoptera</taxon>
        <taxon>Paraneoptera</taxon>
        <taxon>Hemiptera</taxon>
        <taxon>Sternorrhyncha</taxon>
        <taxon>Psylloidea</taxon>
        <taxon>Psyllidae</taxon>
        <taxon>Psyllinae</taxon>
        <taxon>Cacopsylla</taxon>
    </lineage>
</organism>
<protein>
    <submittedName>
        <fullName evidence="2">Uncharacterized protein</fullName>
    </submittedName>
</protein>
<dbReference type="EMBL" id="HBUF01368090">
    <property type="protein sequence ID" value="CAG6724668.1"/>
    <property type="molecule type" value="Transcribed_RNA"/>
</dbReference>
<reference evidence="2" key="1">
    <citation type="submission" date="2021-05" db="EMBL/GenBank/DDBJ databases">
        <authorList>
            <person name="Alioto T."/>
            <person name="Alioto T."/>
            <person name="Gomez Garrido J."/>
        </authorList>
    </citation>
    <scope>NUCLEOTIDE SEQUENCE</scope>
</reference>
<proteinExistence type="predicted"/>
<keyword evidence="1" id="KW-1133">Transmembrane helix</keyword>
<keyword evidence="1" id="KW-0812">Transmembrane</keyword>
<name>A0A8D8Y9G6_9HEMI</name>
<dbReference type="EMBL" id="HBUF01368089">
    <property type="protein sequence ID" value="CAG6724665.1"/>
    <property type="molecule type" value="Transcribed_RNA"/>
</dbReference>
<accession>A0A8D8Y9G6</accession>
<sequence>MQPTLRLFPPIRDSILRVPLLAILPCKLLSIVSFRTRRTLSVRFTCAGCCSDRSCCKSYALIWKRASLVFFNREGNPHSIITTITIKTVPPVIYHFPTIKPPIPTSIKLTPISIKPTPILHT</sequence>
<keyword evidence="1" id="KW-0472">Membrane</keyword>
<feature type="transmembrane region" description="Helical" evidence="1">
    <location>
        <begin position="15"/>
        <end position="34"/>
    </location>
</feature>
<evidence type="ECO:0000256" key="1">
    <source>
        <dbReference type="SAM" id="Phobius"/>
    </source>
</evidence>
<dbReference type="AlphaFoldDB" id="A0A8D8Y9G6"/>